<evidence type="ECO:0000259" key="5">
    <source>
        <dbReference type="PROSITE" id="PS51360"/>
    </source>
</evidence>
<feature type="region of interest" description="Disordered" evidence="4">
    <location>
        <begin position="1"/>
        <end position="255"/>
    </location>
</feature>
<dbReference type="PROSITE" id="PS51360">
    <property type="entry name" value="PLUS3"/>
    <property type="match status" value="1"/>
</dbReference>
<name>A0AAV1BW02_OLDCO</name>
<dbReference type="InterPro" id="IPR029058">
    <property type="entry name" value="AB_hydrolase_fold"/>
</dbReference>
<feature type="compositionally biased region" description="Basic and acidic residues" evidence="4">
    <location>
        <begin position="105"/>
        <end position="114"/>
    </location>
</feature>
<comment type="similarity">
    <text evidence="2">Belongs to the AB hydrolase superfamily. Epoxide hydrolase family.</text>
</comment>
<organism evidence="6 7">
    <name type="scientific">Oldenlandia corymbosa var. corymbosa</name>
    <dbReference type="NCBI Taxonomy" id="529605"/>
    <lineage>
        <taxon>Eukaryota</taxon>
        <taxon>Viridiplantae</taxon>
        <taxon>Streptophyta</taxon>
        <taxon>Embryophyta</taxon>
        <taxon>Tracheophyta</taxon>
        <taxon>Spermatophyta</taxon>
        <taxon>Magnoliopsida</taxon>
        <taxon>eudicotyledons</taxon>
        <taxon>Gunneridae</taxon>
        <taxon>Pentapetalae</taxon>
        <taxon>asterids</taxon>
        <taxon>lamiids</taxon>
        <taxon>Gentianales</taxon>
        <taxon>Rubiaceae</taxon>
        <taxon>Rubioideae</taxon>
        <taxon>Spermacoceae</taxon>
        <taxon>Hedyotis-Oldenlandia complex</taxon>
        <taxon>Oldenlandia</taxon>
    </lineage>
</organism>
<feature type="compositionally biased region" description="Acidic residues" evidence="4">
    <location>
        <begin position="84"/>
        <end position="101"/>
    </location>
</feature>
<dbReference type="GO" id="GO:0016787">
    <property type="term" value="F:hydrolase activity"/>
    <property type="evidence" value="ECO:0007669"/>
    <property type="project" value="UniProtKB-KW"/>
</dbReference>
<proteinExistence type="inferred from homology"/>
<dbReference type="SUPFAM" id="SSF53474">
    <property type="entry name" value="alpha/beta-Hydrolases"/>
    <property type="match status" value="2"/>
</dbReference>
<dbReference type="GO" id="GO:0003677">
    <property type="term" value="F:DNA binding"/>
    <property type="evidence" value="ECO:0007669"/>
    <property type="project" value="InterPro"/>
</dbReference>
<sequence length="1065" mass="121189">MADLENMLLEAAGRTNASERSRRQSPPSRNRRKYSYSDDGSDSKDDDSDDGRGYSTRKPSGSQVPLKKRLDPTERDDDRSSREEGDEEDGYNDRDSDDDSVGSDLYKDEDDRKKLAQMSELQREMILAERATTRSDREMHEKLAKKRKVSPPHTNSRAVRSSTRFAERVTAKDDALNEIRAKRMRQQDPEAHQKLKDVSRDGSKVRGYSPVKRRPFAAAIIGSPTRSASQSDEEESTGDGGLGDSEDEKASAESKWPTYEEIKDISIRRSKLAKWLMEPFFDDLMVGCFVRVGVGKSKTGPVYRLCSVRGVDASDPDRLYKLDNKTTYKYLNVVWGNESKSARWQMAMMSDSPPSRDEYDQWVREVERHGGRMPSKQEVLEKKEAIQKTNSFVYSAETVKQMLQDKKSATWRPLNIAAEKDRLRKQMDVAREKNDEQEVERIKSKLQELEAARLSQEMDEKAKRLAEMNRKNRVENFKNASGSRPVNSDLKAGIDGKATASKLGAFGDIYVGRKLSSIKVTYTGHEHVDPTTNYHRLHVAEIGGGNGSKVVVFCHGFPETWYSWRHQMIAVAKAGFRAIALDYRGYGLSDAPPVPEETSFSDLVNDLFALLVSLGISKVFLVAKDFGIRVACFFYLLHREKVEGIVTLGAPCMPLKSSEWQKYLPEGFYISRWQEPGRAEADFGRLERKAVFQNIYILFSRNEIPIAGENKEIMDLVDSSSSVPSWLTKEDLDAYGTHYEKSGFQTALQVPYRSLREEFNISEVRIDVPALLIVGEKDYGLKFPGLDNFIRNEDAKEFTPKLETVYIAEGTHFVQEQFPHQMVTERLHLITEVMDFLTLHLSSPRLPSPPFVDDLFALLVSLNIPKVFLVAKDFGVRVAYLFSLLHPEKVGRNCYIWRTVHASEVPSVAEVPPEGFFISRWQEPGRGEADFGRPETQAVFQNIYIMFSRNEIPIAAENQEIMDLVDASSPLPSWLSQKDLEVYGAHYDKSGFKTALQVPYRSPHEEVNISEVKFPGMNHFIRNEDAKDFAPKLETVYLAEGTHFVQEQFPDQVNELLLNFLKNHS</sequence>
<keyword evidence="1" id="KW-0378">Hydrolase</keyword>
<dbReference type="InterPro" id="IPR000639">
    <property type="entry name" value="Epox_hydrolase-like"/>
</dbReference>
<dbReference type="Gene3D" id="3.90.70.200">
    <property type="entry name" value="Plus-3 domain"/>
    <property type="match status" value="1"/>
</dbReference>
<keyword evidence="7" id="KW-1185">Reference proteome</keyword>
<dbReference type="SMART" id="SM00719">
    <property type="entry name" value="Plus3"/>
    <property type="match status" value="1"/>
</dbReference>
<feature type="compositionally biased region" description="Basic and acidic residues" evidence="4">
    <location>
        <begin position="121"/>
        <end position="142"/>
    </location>
</feature>
<dbReference type="InterPro" id="IPR036128">
    <property type="entry name" value="Plus3-like_sf"/>
</dbReference>
<evidence type="ECO:0000313" key="6">
    <source>
        <dbReference type="EMBL" id="CAI9087511.1"/>
    </source>
</evidence>
<evidence type="ECO:0000256" key="1">
    <source>
        <dbReference type="ARBA" id="ARBA00022801"/>
    </source>
</evidence>
<evidence type="ECO:0000256" key="2">
    <source>
        <dbReference type="ARBA" id="ARBA00038334"/>
    </source>
</evidence>
<feature type="compositionally biased region" description="Basic and acidic residues" evidence="4">
    <location>
        <begin position="165"/>
        <end position="204"/>
    </location>
</feature>
<feature type="domain" description="Plus3" evidence="5">
    <location>
        <begin position="256"/>
        <end position="391"/>
    </location>
</feature>
<dbReference type="Pfam" id="PF03126">
    <property type="entry name" value="Plus-3"/>
    <property type="match status" value="1"/>
</dbReference>
<dbReference type="FunFam" id="3.90.70.200:FF:000003">
    <property type="entry name" value="RNA polymerase-associated protein RTF1"/>
    <property type="match status" value="1"/>
</dbReference>
<dbReference type="Gene3D" id="3.40.50.1820">
    <property type="entry name" value="alpha/beta hydrolase"/>
    <property type="match status" value="2"/>
</dbReference>
<reference evidence="6" key="1">
    <citation type="submission" date="2023-03" db="EMBL/GenBank/DDBJ databases">
        <authorList>
            <person name="Julca I."/>
        </authorList>
    </citation>
    <scope>NUCLEOTIDE SEQUENCE</scope>
</reference>
<keyword evidence="3" id="KW-0175">Coiled coil</keyword>
<feature type="compositionally biased region" description="Polar residues" evidence="4">
    <location>
        <begin position="152"/>
        <end position="164"/>
    </location>
</feature>
<dbReference type="InterPro" id="IPR004343">
    <property type="entry name" value="Plus-3_dom"/>
</dbReference>
<dbReference type="PANTHER" id="PTHR43329">
    <property type="entry name" value="EPOXIDE HYDROLASE"/>
    <property type="match status" value="1"/>
</dbReference>
<feature type="compositionally biased region" description="Basic and acidic residues" evidence="4">
    <location>
        <begin position="68"/>
        <end position="83"/>
    </location>
</feature>
<evidence type="ECO:0000313" key="7">
    <source>
        <dbReference type="Proteomes" id="UP001161247"/>
    </source>
</evidence>
<dbReference type="InterPro" id="IPR000073">
    <property type="entry name" value="AB_hydrolase_1"/>
</dbReference>
<protein>
    <submittedName>
        <fullName evidence="6">OLC1v1021590C1</fullName>
    </submittedName>
</protein>
<dbReference type="PRINTS" id="PR00412">
    <property type="entry name" value="EPOXHYDRLASE"/>
</dbReference>
<gene>
    <name evidence="6" type="ORF">OLC1_LOCUS324</name>
</gene>
<dbReference type="SUPFAM" id="SSF159042">
    <property type="entry name" value="Plus3-like"/>
    <property type="match status" value="1"/>
</dbReference>
<evidence type="ECO:0000256" key="3">
    <source>
        <dbReference type="SAM" id="Coils"/>
    </source>
</evidence>
<dbReference type="EMBL" id="OX459118">
    <property type="protein sequence ID" value="CAI9087511.1"/>
    <property type="molecule type" value="Genomic_DNA"/>
</dbReference>
<dbReference type="AlphaFoldDB" id="A0AAV1BW02"/>
<feature type="coiled-coil region" evidence="3">
    <location>
        <begin position="420"/>
        <end position="471"/>
    </location>
</feature>
<dbReference type="Pfam" id="PF00561">
    <property type="entry name" value="Abhydrolase_1"/>
    <property type="match status" value="1"/>
</dbReference>
<dbReference type="Proteomes" id="UP001161247">
    <property type="component" value="Chromosome 1"/>
</dbReference>
<evidence type="ECO:0000256" key="4">
    <source>
        <dbReference type="SAM" id="MobiDB-lite"/>
    </source>
</evidence>
<accession>A0AAV1BW02</accession>